<protein>
    <recommendedName>
        <fullName evidence="3">Nucleoside 2-deoxyribosyltransferase</fullName>
    </recommendedName>
</protein>
<gene>
    <name evidence="1" type="ORF">O185_07555</name>
</gene>
<accession>U7R112</accession>
<name>U7R112_PHOTE</name>
<evidence type="ECO:0000313" key="1">
    <source>
        <dbReference type="EMBL" id="ERT13678.1"/>
    </source>
</evidence>
<dbReference type="AlphaFoldDB" id="U7R112"/>
<evidence type="ECO:0000313" key="2">
    <source>
        <dbReference type="Proteomes" id="UP000017133"/>
    </source>
</evidence>
<dbReference type="PATRIC" id="fig|1389415.4.peg.1510"/>
<organism evidence="1 2">
    <name type="scientific">Photorhabdus temperata J3</name>
    <dbReference type="NCBI Taxonomy" id="1389415"/>
    <lineage>
        <taxon>Bacteria</taxon>
        <taxon>Pseudomonadati</taxon>
        <taxon>Pseudomonadota</taxon>
        <taxon>Gammaproteobacteria</taxon>
        <taxon>Enterobacterales</taxon>
        <taxon>Morganellaceae</taxon>
        <taxon>Photorhabdus</taxon>
    </lineage>
</organism>
<dbReference type="SUPFAM" id="SSF52309">
    <property type="entry name" value="N-(deoxy)ribosyltransferase-like"/>
    <property type="match status" value="1"/>
</dbReference>
<dbReference type="RefSeq" id="WP_023044280.1">
    <property type="nucleotide sequence ID" value="NZ_AXDT01000062.1"/>
</dbReference>
<sequence>MEPKVFLAAGFGNYMTESGFIPERKQEILAYYNELHENGALVFNSHVNEAWGNNGLPPEECMRDDLRALLASNCLCALVDNSGSNGVAFELGYATSIRTPIVLVTQVFSDLSSMIRGIGEILELRVVEGALGDPAVIKRACAEVIELATKRANSDRFWDNKDITRIFKFT</sequence>
<dbReference type="EMBL" id="AXDT01000062">
    <property type="protein sequence ID" value="ERT13678.1"/>
    <property type="molecule type" value="Genomic_DNA"/>
</dbReference>
<dbReference type="Proteomes" id="UP000017133">
    <property type="component" value="Unassembled WGS sequence"/>
</dbReference>
<reference evidence="1 2" key="1">
    <citation type="submission" date="2013-10" db="EMBL/GenBank/DDBJ databases">
        <title>Whole Genome Shotgun Sequence of Photorhabdus temperata J3.</title>
        <authorList>
            <person name="Park G.-S."/>
            <person name="Hong S.-J."/>
            <person name="Shin J.-H."/>
        </authorList>
    </citation>
    <scope>NUCLEOTIDE SEQUENCE [LARGE SCALE GENOMIC DNA]</scope>
    <source>
        <strain evidence="1 2">J3</strain>
    </source>
</reference>
<dbReference type="InterPro" id="IPR007710">
    <property type="entry name" value="Nucleoside_deoxyribTrfase"/>
</dbReference>
<evidence type="ECO:0008006" key="3">
    <source>
        <dbReference type="Google" id="ProtNLM"/>
    </source>
</evidence>
<dbReference type="Pfam" id="PF05014">
    <property type="entry name" value="Nuc_deoxyrib_tr"/>
    <property type="match status" value="1"/>
</dbReference>
<dbReference type="Gene3D" id="3.40.50.450">
    <property type="match status" value="1"/>
</dbReference>
<keyword evidence="2" id="KW-1185">Reference proteome</keyword>
<proteinExistence type="predicted"/>
<comment type="caution">
    <text evidence="1">The sequence shown here is derived from an EMBL/GenBank/DDBJ whole genome shotgun (WGS) entry which is preliminary data.</text>
</comment>